<gene>
    <name evidence="1" type="ORF">GRI58_00950</name>
</gene>
<organism evidence="1 2">
    <name type="scientific">Qipengyuania algicida</name>
    <dbReference type="NCBI Taxonomy" id="1836209"/>
    <lineage>
        <taxon>Bacteria</taxon>
        <taxon>Pseudomonadati</taxon>
        <taxon>Pseudomonadota</taxon>
        <taxon>Alphaproteobacteria</taxon>
        <taxon>Sphingomonadales</taxon>
        <taxon>Erythrobacteraceae</taxon>
        <taxon>Qipengyuania</taxon>
    </lineage>
</organism>
<dbReference type="Proteomes" id="UP000439780">
    <property type="component" value="Unassembled WGS sequence"/>
</dbReference>
<evidence type="ECO:0000313" key="2">
    <source>
        <dbReference type="Proteomes" id="UP000439780"/>
    </source>
</evidence>
<dbReference type="AlphaFoldDB" id="A0A845AD30"/>
<accession>A0A845AD30</accession>
<sequence>MGPDPSHAHGAASLAPLAQAGEVGGGQEGHHTIFAPRRQADFLASLALNGNVRLACCAASVSAQTAYRARRASPAFARAWDAALLSTRDHAEQVLADRAINGVEEEVFYHGEEVARRRRNSDRLLLAHLARPDRMAERPELGQALPQLDAQIEALRRGEALVEAPRANLPQDRVPCVSDSWDSPRCSNSLLDGLPDVEVRLAAMNAARPMGEPLPEDMAEAQDWDEVEAIEASQLAAYEAEVEQWWTVTSEDQMLAMMDAQWAREDGEGRGEGEWEVVGD</sequence>
<reference evidence="1 2" key="1">
    <citation type="submission" date="2019-12" db="EMBL/GenBank/DDBJ databases">
        <title>Genomic-based taxomic classification of the family Erythrobacteraceae.</title>
        <authorList>
            <person name="Xu L."/>
        </authorList>
    </citation>
    <scope>NUCLEOTIDE SEQUENCE [LARGE SCALE GENOMIC DNA]</scope>
    <source>
        <strain evidence="1 2">KEMB 9005-328</strain>
    </source>
</reference>
<proteinExistence type="predicted"/>
<protein>
    <submittedName>
        <fullName evidence="1">Uncharacterized protein</fullName>
    </submittedName>
</protein>
<dbReference type="OrthoDB" id="7282816at2"/>
<name>A0A845AD30_9SPHN</name>
<dbReference type="EMBL" id="WTYA01000001">
    <property type="protein sequence ID" value="MXP27387.1"/>
    <property type="molecule type" value="Genomic_DNA"/>
</dbReference>
<comment type="caution">
    <text evidence="1">The sequence shown here is derived from an EMBL/GenBank/DDBJ whole genome shotgun (WGS) entry which is preliminary data.</text>
</comment>
<keyword evidence="2" id="KW-1185">Reference proteome</keyword>
<dbReference type="RefSeq" id="WP_160751683.1">
    <property type="nucleotide sequence ID" value="NZ_WTYA01000001.1"/>
</dbReference>
<evidence type="ECO:0000313" key="1">
    <source>
        <dbReference type="EMBL" id="MXP27387.1"/>
    </source>
</evidence>